<dbReference type="EMBL" id="UINC01170985">
    <property type="protein sequence ID" value="SVD75306.1"/>
    <property type="molecule type" value="Genomic_DNA"/>
</dbReference>
<protein>
    <submittedName>
        <fullName evidence="1">Uncharacterized protein</fullName>
    </submittedName>
</protein>
<reference evidence="1" key="1">
    <citation type="submission" date="2018-05" db="EMBL/GenBank/DDBJ databases">
        <authorList>
            <person name="Lanie J.A."/>
            <person name="Ng W.-L."/>
            <person name="Kazmierczak K.M."/>
            <person name="Andrzejewski T.M."/>
            <person name="Davidsen T.M."/>
            <person name="Wayne K.J."/>
            <person name="Tettelin H."/>
            <person name="Glass J.I."/>
            <person name="Rusch D."/>
            <person name="Podicherti R."/>
            <person name="Tsui H.-C.T."/>
            <person name="Winkler M.E."/>
        </authorList>
    </citation>
    <scope>NUCLEOTIDE SEQUENCE</scope>
</reference>
<proteinExistence type="predicted"/>
<organism evidence="1">
    <name type="scientific">marine metagenome</name>
    <dbReference type="NCBI Taxonomy" id="408172"/>
    <lineage>
        <taxon>unclassified sequences</taxon>
        <taxon>metagenomes</taxon>
        <taxon>ecological metagenomes</taxon>
    </lineage>
</organism>
<name>A0A382XW89_9ZZZZ</name>
<dbReference type="AlphaFoldDB" id="A0A382XW89"/>
<sequence>MSGIGPYLIITEGGGYRGAMIDYFREENRKITPIWLWRDQHVPEVKRNISPGDSFLVSRRSIPLSHSGVVARYRGKSTEEWSREGNFPMAKKTYESGAGEASWTIPIERFWHWYIGTEEAPSFRDTIVTVPWLEEGKRIIDLGDKSGSRPNLTP</sequence>
<evidence type="ECO:0000313" key="1">
    <source>
        <dbReference type="EMBL" id="SVD75306.1"/>
    </source>
</evidence>
<gene>
    <name evidence="1" type="ORF">METZ01_LOCUS428160</name>
</gene>
<accession>A0A382XW89</accession>